<evidence type="ECO:0000256" key="6">
    <source>
        <dbReference type="RuleBase" id="RU003345"/>
    </source>
</evidence>
<dbReference type="PROSITE" id="PS00070">
    <property type="entry name" value="ALDEHYDE_DEHYDR_CYS"/>
    <property type="match status" value="1"/>
</dbReference>
<name>A0A1M6T0Y6_9BURK</name>
<dbReference type="FunFam" id="3.40.605.10:FF:000007">
    <property type="entry name" value="NAD/NADP-dependent betaine aldehyde dehydrogenase"/>
    <property type="match status" value="1"/>
</dbReference>
<evidence type="ECO:0000256" key="1">
    <source>
        <dbReference type="ARBA" id="ARBA00009986"/>
    </source>
</evidence>
<protein>
    <recommendedName>
        <fullName evidence="3">aldehyde dehydrogenase (NAD(+))</fullName>
        <ecNumber evidence="3">1.2.1.3</ecNumber>
    </recommendedName>
</protein>
<dbReference type="Proteomes" id="UP000184395">
    <property type="component" value="Unassembled WGS sequence"/>
</dbReference>
<dbReference type="Gene3D" id="3.40.605.10">
    <property type="entry name" value="Aldehyde Dehydrogenase, Chain A, domain 1"/>
    <property type="match status" value="1"/>
</dbReference>
<dbReference type="OrthoDB" id="6187633at2"/>
<dbReference type="InterPro" id="IPR016163">
    <property type="entry name" value="Ald_DH_C"/>
</dbReference>
<feature type="active site" evidence="5">
    <location>
        <position position="248"/>
    </location>
</feature>
<sequence>MLDQSNLKNFYIDGRWVSPVSLATTDVVNPATEGVIGKVAMGEAADVNAAVAAARRAFERFSMSEKSFRIELLNRILRAYAARAEDMAQAISLEMGAPITMARNAQVQAGIGHLQATIEALKNIDLVSMQGRAAIVREPVGVAALITPWNWPMNQIVSKLAPALAMGNTVVLKPSEVAPLSAMVFAEVMAAADLPRGVFNMINGDGPSVGEVLSGHSEVDVVSLTGSTRAGVAVSMAAAPTVKRVLLELGGKSANIILPDAPFEAAVKRGVRSCFYNTGQSCSAPTRMLVPAERYDDAAAIARRVVHESIVGVPSDPQTFMGPLANRRQHKKVQQMIEVGLGDGAELVAGGVGRPEGLEQGFYVKPTVFGRVHPSMSIFREEIFGPVLSISTYRTEEEAVDMANDSVYGLAAYVQSADIDHARRIASQLRAGSVELNYPEWDVSLPFGGYKQSGNGREGGEFGLHDFSEVKVIAGYFAPD</sequence>
<dbReference type="EC" id="1.2.1.3" evidence="3"/>
<dbReference type="PROSITE" id="PS00687">
    <property type="entry name" value="ALDEHYDE_DEHYDR_GLU"/>
    <property type="match status" value="1"/>
</dbReference>
<dbReference type="InterPro" id="IPR016161">
    <property type="entry name" value="Ald_DH/histidinol_DH"/>
</dbReference>
<proteinExistence type="inferred from homology"/>
<dbReference type="Pfam" id="PF00171">
    <property type="entry name" value="Aldedh"/>
    <property type="match status" value="1"/>
</dbReference>
<evidence type="ECO:0000256" key="5">
    <source>
        <dbReference type="PROSITE-ProRule" id="PRU10007"/>
    </source>
</evidence>
<evidence type="ECO:0000313" key="9">
    <source>
        <dbReference type="Proteomes" id="UP000184395"/>
    </source>
</evidence>
<dbReference type="SUPFAM" id="SSF53720">
    <property type="entry name" value="ALDH-like"/>
    <property type="match status" value="1"/>
</dbReference>
<organism evidence="8 9">
    <name type="scientific">Paraburkholderia terricola</name>
    <dbReference type="NCBI Taxonomy" id="169427"/>
    <lineage>
        <taxon>Bacteria</taxon>
        <taxon>Pseudomonadati</taxon>
        <taxon>Pseudomonadota</taxon>
        <taxon>Betaproteobacteria</taxon>
        <taxon>Burkholderiales</taxon>
        <taxon>Burkholderiaceae</taxon>
        <taxon>Paraburkholderia</taxon>
    </lineage>
</organism>
<gene>
    <name evidence="8" type="ORF">SAMN05192548_10252</name>
</gene>
<dbReference type="InterPro" id="IPR029510">
    <property type="entry name" value="Ald_DH_CS_GLU"/>
</dbReference>
<dbReference type="CDD" id="cd07138">
    <property type="entry name" value="ALDH_CddD_SSP0762"/>
    <property type="match status" value="1"/>
</dbReference>
<evidence type="ECO:0000259" key="7">
    <source>
        <dbReference type="Pfam" id="PF00171"/>
    </source>
</evidence>
<dbReference type="PANTHER" id="PTHR42804">
    <property type="entry name" value="ALDEHYDE DEHYDROGENASE"/>
    <property type="match status" value="1"/>
</dbReference>
<comment type="catalytic activity">
    <reaction evidence="4">
        <text>an aldehyde + NAD(+) + H2O = a carboxylate + NADH + 2 H(+)</text>
        <dbReference type="Rhea" id="RHEA:16185"/>
        <dbReference type="ChEBI" id="CHEBI:15377"/>
        <dbReference type="ChEBI" id="CHEBI:15378"/>
        <dbReference type="ChEBI" id="CHEBI:17478"/>
        <dbReference type="ChEBI" id="CHEBI:29067"/>
        <dbReference type="ChEBI" id="CHEBI:57540"/>
        <dbReference type="ChEBI" id="CHEBI:57945"/>
        <dbReference type="EC" id="1.2.1.3"/>
    </reaction>
</comment>
<evidence type="ECO:0000256" key="4">
    <source>
        <dbReference type="ARBA" id="ARBA00049194"/>
    </source>
</evidence>
<dbReference type="GO" id="GO:0004029">
    <property type="term" value="F:aldehyde dehydrogenase (NAD+) activity"/>
    <property type="evidence" value="ECO:0007669"/>
    <property type="project" value="UniProtKB-EC"/>
</dbReference>
<evidence type="ECO:0000313" key="8">
    <source>
        <dbReference type="EMBL" id="SHK50577.1"/>
    </source>
</evidence>
<dbReference type="InterPro" id="IPR016160">
    <property type="entry name" value="Ald_DH_CS_CYS"/>
</dbReference>
<accession>A0A1M6T0Y6</accession>
<dbReference type="Gene3D" id="3.40.309.10">
    <property type="entry name" value="Aldehyde Dehydrogenase, Chain A, domain 2"/>
    <property type="match status" value="1"/>
</dbReference>
<dbReference type="RefSeq" id="WP_073430566.1">
    <property type="nucleotide sequence ID" value="NZ_CADFGY010000027.1"/>
</dbReference>
<dbReference type="AlphaFoldDB" id="A0A1M6T0Y6"/>
<dbReference type="InterPro" id="IPR015590">
    <property type="entry name" value="Aldehyde_DH_dom"/>
</dbReference>
<dbReference type="STRING" id="169427.SAMN05192548_10252"/>
<dbReference type="EMBL" id="FRAB01000025">
    <property type="protein sequence ID" value="SHK50577.1"/>
    <property type="molecule type" value="Genomic_DNA"/>
</dbReference>
<reference evidence="8 9" key="1">
    <citation type="submission" date="2016-11" db="EMBL/GenBank/DDBJ databases">
        <authorList>
            <person name="Jaros S."/>
            <person name="Januszkiewicz K."/>
            <person name="Wedrychowicz H."/>
        </authorList>
    </citation>
    <scope>NUCLEOTIDE SEQUENCE [LARGE SCALE GENOMIC DNA]</scope>
    <source>
        <strain evidence="8 9">LMG 20594</strain>
    </source>
</reference>
<dbReference type="InterPro" id="IPR016162">
    <property type="entry name" value="Ald_DH_N"/>
</dbReference>
<feature type="domain" description="Aldehyde dehydrogenase" evidence="7">
    <location>
        <begin position="16"/>
        <end position="473"/>
    </location>
</feature>
<evidence type="ECO:0000256" key="2">
    <source>
        <dbReference type="ARBA" id="ARBA00023002"/>
    </source>
</evidence>
<evidence type="ECO:0000256" key="3">
    <source>
        <dbReference type="ARBA" id="ARBA00024226"/>
    </source>
</evidence>
<comment type="similarity">
    <text evidence="1 6">Belongs to the aldehyde dehydrogenase family.</text>
</comment>
<dbReference type="PANTHER" id="PTHR42804:SF1">
    <property type="entry name" value="ALDEHYDE DEHYDROGENASE-RELATED"/>
    <property type="match status" value="1"/>
</dbReference>
<keyword evidence="2 6" id="KW-0560">Oxidoreductase</keyword>